<evidence type="ECO:0000313" key="19">
    <source>
        <dbReference type="EMBL" id="CAI9118690.1"/>
    </source>
</evidence>
<evidence type="ECO:0000256" key="7">
    <source>
        <dbReference type="ARBA" id="ARBA00022723"/>
    </source>
</evidence>
<evidence type="ECO:0000256" key="17">
    <source>
        <dbReference type="SAM" id="SignalP"/>
    </source>
</evidence>
<dbReference type="GO" id="GO:0042744">
    <property type="term" value="P:hydrogen peroxide catabolic process"/>
    <property type="evidence" value="ECO:0007669"/>
    <property type="project" value="UniProtKB-KW"/>
</dbReference>
<dbReference type="PANTHER" id="PTHR31235">
    <property type="entry name" value="PEROXIDASE 25-RELATED"/>
    <property type="match status" value="1"/>
</dbReference>
<keyword evidence="11 15" id="KW-0408">Iron</keyword>
<dbReference type="InterPro" id="IPR019793">
    <property type="entry name" value="Peroxidases_heam-ligand_BS"/>
</dbReference>
<dbReference type="Gene3D" id="1.10.420.10">
    <property type="entry name" value="Peroxidase, domain 2"/>
    <property type="match status" value="1"/>
</dbReference>
<keyword evidence="13" id="KW-0376">Hydrogen peroxide</keyword>
<evidence type="ECO:0000256" key="4">
    <source>
        <dbReference type="ARBA" id="ARBA00022525"/>
    </source>
</evidence>
<evidence type="ECO:0000256" key="8">
    <source>
        <dbReference type="ARBA" id="ARBA00022729"/>
    </source>
</evidence>
<keyword evidence="10" id="KW-0560">Oxidoreductase</keyword>
<evidence type="ECO:0000256" key="11">
    <source>
        <dbReference type="ARBA" id="ARBA00023004"/>
    </source>
</evidence>
<evidence type="ECO:0000256" key="6">
    <source>
        <dbReference type="ARBA" id="ARBA00022617"/>
    </source>
</evidence>
<keyword evidence="12 16" id="KW-1015">Disulfide bond</keyword>
<dbReference type="GO" id="GO:0046872">
    <property type="term" value="F:metal ion binding"/>
    <property type="evidence" value="ECO:0007669"/>
    <property type="project" value="UniProtKB-KW"/>
</dbReference>
<dbReference type="EMBL" id="OX459126">
    <property type="protein sequence ID" value="CAI9118690.1"/>
    <property type="molecule type" value="Genomic_DNA"/>
</dbReference>
<dbReference type="GO" id="GO:0020037">
    <property type="term" value="F:heme binding"/>
    <property type="evidence" value="ECO:0007669"/>
    <property type="project" value="InterPro"/>
</dbReference>
<evidence type="ECO:0000259" key="18">
    <source>
        <dbReference type="PROSITE" id="PS50873"/>
    </source>
</evidence>
<dbReference type="GO" id="GO:0140825">
    <property type="term" value="F:lactoperoxidase activity"/>
    <property type="evidence" value="ECO:0007669"/>
    <property type="project" value="UniProtKB-EC"/>
</dbReference>
<feature type="signal peptide" evidence="17">
    <location>
        <begin position="1"/>
        <end position="22"/>
    </location>
</feature>
<dbReference type="InterPro" id="IPR002016">
    <property type="entry name" value="Haem_peroxidase"/>
</dbReference>
<dbReference type="Pfam" id="PF00141">
    <property type="entry name" value="peroxidase"/>
    <property type="match status" value="1"/>
</dbReference>
<feature type="domain" description="Plant heme peroxidase family profile" evidence="18">
    <location>
        <begin position="67"/>
        <end position="275"/>
    </location>
</feature>
<dbReference type="GO" id="GO:0006979">
    <property type="term" value="P:response to oxidative stress"/>
    <property type="evidence" value="ECO:0007669"/>
    <property type="project" value="InterPro"/>
</dbReference>
<feature type="disulfide bond" evidence="16">
    <location>
        <begin position="151"/>
        <end position="183"/>
    </location>
</feature>
<accession>A0AAV1EGD6</accession>
<dbReference type="InterPro" id="IPR000823">
    <property type="entry name" value="Peroxidase_pln"/>
</dbReference>
<keyword evidence="9 15" id="KW-0106">Calcium</keyword>
<evidence type="ECO:0000313" key="20">
    <source>
        <dbReference type="Proteomes" id="UP001161247"/>
    </source>
</evidence>
<evidence type="ECO:0000256" key="3">
    <source>
        <dbReference type="ARBA" id="ARBA00012313"/>
    </source>
</evidence>
<dbReference type="InterPro" id="IPR010255">
    <property type="entry name" value="Haem_peroxidase_sf"/>
</dbReference>
<reference evidence="19" key="1">
    <citation type="submission" date="2023-03" db="EMBL/GenBank/DDBJ databases">
        <authorList>
            <person name="Julca I."/>
        </authorList>
    </citation>
    <scope>NUCLEOTIDE SEQUENCE</scope>
</reference>
<keyword evidence="4" id="KW-0964">Secreted</keyword>
<comment type="cofactor">
    <cofactor evidence="15">
        <name>heme b</name>
        <dbReference type="ChEBI" id="CHEBI:60344"/>
    </cofactor>
    <text evidence="15">Binds 1 heme b (iron(II)-protoporphyrin IX) group per subunit.</text>
</comment>
<feature type="binding site" evidence="14">
    <location>
        <position position="114"/>
    </location>
    <ligand>
        <name>substrate</name>
    </ligand>
</feature>
<evidence type="ECO:0000256" key="16">
    <source>
        <dbReference type="PIRSR" id="PIRSR600823-5"/>
    </source>
</evidence>
<sequence>MRNQVVWFVGLVILGIFGNCNAGKKDGGGGGGLKMGYYKVSCKGVDVENMVRDLTWKNVSVNPRLPAQLLRLYFHDCFVRVMFKTQFQKPMWPVFTGRQDGRTSLLTEALDGLPSPLSDFPTLLQNFRSNNLDIVDLVALSGAHTIGVTHCFLMATRLYNFTGKGDTDPRLDVSFAQNLKTICPLPINPTKTLELDFGSSTSFDSSYYVNLKLNRTAFLSDAALLTDPESARIVTKLQKPRQFLDQFGRSMVKLGAVGVLTNGQGEIRKNCRVVN</sequence>
<feature type="binding site" evidence="15">
    <location>
        <position position="204"/>
    </location>
    <ligand>
        <name>Ca(2+)</name>
        <dbReference type="ChEBI" id="CHEBI:29108"/>
        <label>2</label>
    </ligand>
</feature>
<name>A0AAV1EGD6_OLDCO</name>
<dbReference type="FunFam" id="1.10.420.10:FF:000010">
    <property type="entry name" value="Peroxidase"/>
    <property type="match status" value="1"/>
</dbReference>
<feature type="binding site" description="axial binding residue" evidence="15">
    <location>
        <position position="144"/>
    </location>
    <ligand>
        <name>heme b</name>
        <dbReference type="ChEBI" id="CHEBI:60344"/>
    </ligand>
    <ligandPart>
        <name>Fe</name>
        <dbReference type="ChEBI" id="CHEBI:18248"/>
    </ligandPart>
</feature>
<keyword evidence="20" id="KW-1185">Reference proteome</keyword>
<gene>
    <name evidence="19" type="ORF">OLC1_LOCUS24499</name>
</gene>
<dbReference type="PROSITE" id="PS50873">
    <property type="entry name" value="PEROXIDASE_4"/>
    <property type="match status" value="1"/>
</dbReference>
<evidence type="ECO:0000256" key="9">
    <source>
        <dbReference type="ARBA" id="ARBA00022837"/>
    </source>
</evidence>
<evidence type="ECO:0000256" key="14">
    <source>
        <dbReference type="PIRSR" id="PIRSR600823-2"/>
    </source>
</evidence>
<keyword evidence="8 17" id="KW-0732">Signal</keyword>
<evidence type="ECO:0000256" key="2">
    <source>
        <dbReference type="ARBA" id="ARBA00006873"/>
    </source>
</evidence>
<feature type="chain" id="PRO_5043314730" description="peroxidase" evidence="17">
    <location>
        <begin position="23"/>
        <end position="275"/>
    </location>
</feature>
<evidence type="ECO:0000256" key="5">
    <source>
        <dbReference type="ARBA" id="ARBA00022559"/>
    </source>
</evidence>
<evidence type="ECO:0000256" key="13">
    <source>
        <dbReference type="ARBA" id="ARBA00023324"/>
    </source>
</evidence>
<comment type="catalytic activity">
    <reaction evidence="1">
        <text>2 a phenolic donor + H2O2 = 2 a phenolic radical donor + 2 H2O</text>
        <dbReference type="Rhea" id="RHEA:56136"/>
        <dbReference type="ChEBI" id="CHEBI:15377"/>
        <dbReference type="ChEBI" id="CHEBI:16240"/>
        <dbReference type="ChEBI" id="CHEBI:139520"/>
        <dbReference type="ChEBI" id="CHEBI:139521"/>
        <dbReference type="EC" id="1.11.1.7"/>
    </reaction>
</comment>
<comment type="similarity">
    <text evidence="2">Belongs to the peroxidase family. Ascorbate peroxidase subfamily.</text>
</comment>
<feature type="binding site" evidence="15">
    <location>
        <position position="196"/>
    </location>
    <ligand>
        <name>Ca(2+)</name>
        <dbReference type="ChEBI" id="CHEBI:29108"/>
        <label>2</label>
    </ligand>
</feature>
<keyword evidence="6" id="KW-0349">Heme</keyword>
<dbReference type="SUPFAM" id="SSF48113">
    <property type="entry name" value="Heme-dependent peroxidases"/>
    <property type="match status" value="1"/>
</dbReference>
<dbReference type="AlphaFoldDB" id="A0AAV1EGD6"/>
<dbReference type="Proteomes" id="UP001161247">
    <property type="component" value="Chromosome 9"/>
</dbReference>
<organism evidence="19 20">
    <name type="scientific">Oldenlandia corymbosa var. corymbosa</name>
    <dbReference type="NCBI Taxonomy" id="529605"/>
    <lineage>
        <taxon>Eukaryota</taxon>
        <taxon>Viridiplantae</taxon>
        <taxon>Streptophyta</taxon>
        <taxon>Embryophyta</taxon>
        <taxon>Tracheophyta</taxon>
        <taxon>Spermatophyta</taxon>
        <taxon>Magnoliopsida</taxon>
        <taxon>eudicotyledons</taxon>
        <taxon>Gunneridae</taxon>
        <taxon>Pentapetalae</taxon>
        <taxon>asterids</taxon>
        <taxon>lamiids</taxon>
        <taxon>Gentianales</taxon>
        <taxon>Rubiaceae</taxon>
        <taxon>Rubioideae</taxon>
        <taxon>Spermacoceae</taxon>
        <taxon>Hedyotis-Oldenlandia complex</taxon>
        <taxon>Oldenlandia</taxon>
    </lineage>
</organism>
<dbReference type="PROSITE" id="PS00435">
    <property type="entry name" value="PEROXIDASE_1"/>
    <property type="match status" value="1"/>
</dbReference>
<evidence type="ECO:0000256" key="15">
    <source>
        <dbReference type="PIRSR" id="PIRSR600823-3"/>
    </source>
</evidence>
<keyword evidence="7 15" id="KW-0479">Metal-binding</keyword>
<dbReference type="PRINTS" id="PR00458">
    <property type="entry name" value="PEROXIDASE"/>
</dbReference>
<dbReference type="EC" id="1.11.1.7" evidence="3"/>
<keyword evidence="5" id="KW-0575">Peroxidase</keyword>
<comment type="cofactor">
    <cofactor evidence="15">
        <name>Ca(2+)</name>
        <dbReference type="ChEBI" id="CHEBI:29108"/>
    </cofactor>
    <text evidence="15">Binds 2 calcium ions per subunit.</text>
</comment>
<evidence type="ECO:0000256" key="10">
    <source>
        <dbReference type="ARBA" id="ARBA00023002"/>
    </source>
</evidence>
<feature type="binding site" evidence="15">
    <location>
        <position position="145"/>
    </location>
    <ligand>
        <name>Ca(2+)</name>
        <dbReference type="ChEBI" id="CHEBI:29108"/>
        <label>2</label>
    </ligand>
</feature>
<evidence type="ECO:0000256" key="1">
    <source>
        <dbReference type="ARBA" id="ARBA00000189"/>
    </source>
</evidence>
<dbReference type="Gene3D" id="1.10.520.10">
    <property type="match status" value="1"/>
</dbReference>
<evidence type="ECO:0000256" key="12">
    <source>
        <dbReference type="ARBA" id="ARBA00023157"/>
    </source>
</evidence>
<protein>
    <recommendedName>
        <fullName evidence="3">peroxidase</fullName>
        <ecNumber evidence="3">1.11.1.7</ecNumber>
    </recommendedName>
</protein>
<proteinExistence type="inferred from homology"/>